<keyword evidence="1" id="KW-0812">Transmembrane</keyword>
<reference evidence="2 3" key="1">
    <citation type="submission" date="2018-08" db="EMBL/GenBank/DDBJ databases">
        <title>Genomic Encyclopedia of Archaeal and Bacterial Type Strains, Phase II (KMG-II): from individual species to whole genera.</title>
        <authorList>
            <person name="Goeker M."/>
        </authorList>
    </citation>
    <scope>NUCLEOTIDE SEQUENCE [LARGE SCALE GENOMIC DNA]</scope>
    <source>
        <strain evidence="2 3">DSM 15986</strain>
    </source>
</reference>
<keyword evidence="1" id="KW-1133">Transmembrane helix</keyword>
<proteinExistence type="predicted"/>
<evidence type="ECO:0000256" key="1">
    <source>
        <dbReference type="SAM" id="Phobius"/>
    </source>
</evidence>
<protein>
    <submittedName>
        <fullName evidence="2">Uncharacterized protein</fullName>
    </submittedName>
</protein>
<dbReference type="Proteomes" id="UP000256405">
    <property type="component" value="Unassembled WGS sequence"/>
</dbReference>
<gene>
    <name evidence="2" type="ORF">C8N25_13136</name>
</gene>
<dbReference type="AlphaFoldDB" id="A0A3E0DD76"/>
<evidence type="ECO:0000313" key="2">
    <source>
        <dbReference type="EMBL" id="REG79488.1"/>
    </source>
</evidence>
<organism evidence="2 3">
    <name type="scientific">Algoriphagus antarcticus</name>
    <dbReference type="NCBI Taxonomy" id="238540"/>
    <lineage>
        <taxon>Bacteria</taxon>
        <taxon>Pseudomonadati</taxon>
        <taxon>Bacteroidota</taxon>
        <taxon>Cytophagia</taxon>
        <taxon>Cytophagales</taxon>
        <taxon>Cyclobacteriaceae</taxon>
        <taxon>Algoriphagus</taxon>
    </lineage>
</organism>
<sequence length="118" mass="13350">MAVVILGGLLTATLLNLIVIPCVLRTGSEKRRPSIRQLEQMPCGEAAGHFYFRMFAAQEDYPVFIVLGAGGKPSNPDELYILPIQELAKPILHTARLGRYRMKIDTDFFFDQEKKILR</sequence>
<dbReference type="OrthoDB" id="1059559at2"/>
<dbReference type="EMBL" id="QUNF01000031">
    <property type="protein sequence ID" value="REG79488.1"/>
    <property type="molecule type" value="Genomic_DNA"/>
</dbReference>
<name>A0A3E0DD76_9BACT</name>
<feature type="transmembrane region" description="Helical" evidence="1">
    <location>
        <begin position="6"/>
        <end position="24"/>
    </location>
</feature>
<dbReference type="RefSeq" id="WP_140160531.1">
    <property type="nucleotide sequence ID" value="NZ_MSSW01000009.1"/>
</dbReference>
<keyword evidence="3" id="KW-1185">Reference proteome</keyword>
<comment type="caution">
    <text evidence="2">The sequence shown here is derived from an EMBL/GenBank/DDBJ whole genome shotgun (WGS) entry which is preliminary data.</text>
</comment>
<accession>A0A3E0DD76</accession>
<keyword evidence="1" id="KW-0472">Membrane</keyword>
<evidence type="ECO:0000313" key="3">
    <source>
        <dbReference type="Proteomes" id="UP000256405"/>
    </source>
</evidence>